<organism evidence="2 3">
    <name type="scientific">Succinivibrio dextrinosolvens</name>
    <dbReference type="NCBI Taxonomy" id="83771"/>
    <lineage>
        <taxon>Bacteria</taxon>
        <taxon>Pseudomonadati</taxon>
        <taxon>Pseudomonadota</taxon>
        <taxon>Gammaproteobacteria</taxon>
        <taxon>Aeromonadales</taxon>
        <taxon>Succinivibrionaceae</taxon>
        <taxon>Succinivibrio</taxon>
    </lineage>
</organism>
<dbReference type="Pfam" id="PF09820">
    <property type="entry name" value="AAA-ATPase_like"/>
    <property type="match status" value="1"/>
</dbReference>
<gene>
    <name evidence="2" type="ORF">SAMN04487865_100382</name>
</gene>
<evidence type="ECO:0000259" key="1">
    <source>
        <dbReference type="Pfam" id="PF09820"/>
    </source>
</evidence>
<dbReference type="RefSeq" id="WP_074838750.1">
    <property type="nucleotide sequence ID" value="NZ_CP047056.1"/>
</dbReference>
<dbReference type="Pfam" id="PF08011">
    <property type="entry name" value="PDDEXK_9"/>
    <property type="match status" value="1"/>
</dbReference>
<dbReference type="InterPro" id="IPR012547">
    <property type="entry name" value="PDDEXK_9"/>
</dbReference>
<feature type="domain" description="AAA-ATPase-like" evidence="1">
    <location>
        <begin position="16"/>
        <end position="210"/>
    </location>
</feature>
<dbReference type="EMBL" id="FOSF01000003">
    <property type="protein sequence ID" value="SFJ82533.1"/>
    <property type="molecule type" value="Genomic_DNA"/>
</dbReference>
<dbReference type="OrthoDB" id="7051755at2"/>
<dbReference type="SUPFAM" id="SSF52540">
    <property type="entry name" value="P-loop containing nucleoside triphosphate hydrolases"/>
    <property type="match status" value="1"/>
</dbReference>
<sequence length="553" mass="64095">MGTYLNPGNMRFQMAVNSEIFVDKSEMIRYLNTLINTNQRYISVSRPRRFGKTMAADMLCAYYGKGADSYSLFKSLKICLNHKSSETQFWDKYLGKFDVIRLVMTDFLEDSEDIRDMIDYLSDEVISELKVAYPEVRYSSRCNLRTVMNSIYDSTKTQFIVIIDEWDAIFREYKENKEDHKKYLDFLRDWLKDKEYISLAYMTGILPIKKYGKHSALNMFDEYSMTFPMQLASFAGFTEDEVFTLSQKYGRNFNNIKDWYDGYLLSDTVPPDPYHEQLISTGTSPAAQKYSIFNPLSVVKATRTGILNNYWNETETYEALKQYIEWNFDGLKEDISILMKGCRIKVDITGYQNDMTTFHSKDDILTMLIHLGYLGYYAETKEIYIPNNEVLEVFKSSTTNRDWSVTFKALDNSQKLLEATWNCDAKTVASLLEAAHDKAGNRTYHSEAALSYAVLLAYYAAQDLYTIIPELGTGKGYADLSFIPKKPDIPAILIEFKYEKDVDSAITQIKKQNYPDRLHHYKGNLILVGINYDKTISNTNVSYKHNSCEIQKV</sequence>
<name>A0A662Z6Q4_9GAMM</name>
<protein>
    <submittedName>
        <fullName evidence="2">PD-(D/E)XK nuclease superfamily protein</fullName>
    </submittedName>
</protein>
<dbReference type="InterPro" id="IPR018631">
    <property type="entry name" value="AAA-ATPase-like_dom"/>
</dbReference>
<keyword evidence="3" id="KW-1185">Reference proteome</keyword>
<accession>A0A662Z6Q4</accession>
<dbReference type="PANTHER" id="PTHR34825">
    <property type="entry name" value="CONSERVED PROTEIN, WITH A WEAK D-GALACTARATE DEHYDRATASE/ALTRONATE HYDROLASE DOMAIN"/>
    <property type="match status" value="1"/>
</dbReference>
<evidence type="ECO:0000313" key="3">
    <source>
        <dbReference type="Proteomes" id="UP000243374"/>
    </source>
</evidence>
<reference evidence="2 3" key="1">
    <citation type="submission" date="2016-10" db="EMBL/GenBank/DDBJ databases">
        <authorList>
            <person name="Varghese N."/>
            <person name="Submissions S."/>
        </authorList>
    </citation>
    <scope>NUCLEOTIDE SEQUENCE [LARGE SCALE GENOMIC DNA]</scope>
    <source>
        <strain evidence="2 3">22B</strain>
    </source>
</reference>
<dbReference type="InterPro" id="IPR027417">
    <property type="entry name" value="P-loop_NTPase"/>
</dbReference>
<dbReference type="AlphaFoldDB" id="A0A662Z6Q4"/>
<dbReference type="PANTHER" id="PTHR34825:SF1">
    <property type="entry name" value="AAA-ATPASE-LIKE DOMAIN-CONTAINING PROTEIN"/>
    <property type="match status" value="1"/>
</dbReference>
<dbReference type="Gene3D" id="3.40.50.300">
    <property type="entry name" value="P-loop containing nucleotide triphosphate hydrolases"/>
    <property type="match status" value="1"/>
</dbReference>
<evidence type="ECO:0000313" key="2">
    <source>
        <dbReference type="EMBL" id="SFJ82533.1"/>
    </source>
</evidence>
<dbReference type="Proteomes" id="UP000243374">
    <property type="component" value="Unassembled WGS sequence"/>
</dbReference>
<proteinExistence type="predicted"/>